<dbReference type="InterPro" id="IPR008930">
    <property type="entry name" value="Terpenoid_cyclase/PrenylTrfase"/>
</dbReference>
<name>A0ABY5MB87_9ACTN</name>
<dbReference type="SUPFAM" id="SSF48239">
    <property type="entry name" value="Terpenoid cyclases/Protein prenyltransferases"/>
    <property type="match status" value="1"/>
</dbReference>
<evidence type="ECO:0008006" key="3">
    <source>
        <dbReference type="Google" id="ProtNLM"/>
    </source>
</evidence>
<dbReference type="RefSeq" id="WP_232398211.1">
    <property type="nucleotide sequence ID" value="NZ_CP102173.1"/>
</dbReference>
<dbReference type="SUPFAM" id="SSF81853">
    <property type="entry name" value="Family 10 polysaccharide lyase"/>
    <property type="match status" value="1"/>
</dbReference>
<dbReference type="Proteomes" id="UP001316184">
    <property type="component" value="Chromosome"/>
</dbReference>
<keyword evidence="2" id="KW-1185">Reference proteome</keyword>
<protein>
    <recommendedName>
        <fullName evidence="3">N-acylglucosamine 2-epimerase</fullName>
    </recommendedName>
</protein>
<organism evidence="1 2">
    <name type="scientific">Aeromicrobium wangtongii</name>
    <dbReference type="NCBI Taxonomy" id="2969247"/>
    <lineage>
        <taxon>Bacteria</taxon>
        <taxon>Bacillati</taxon>
        <taxon>Actinomycetota</taxon>
        <taxon>Actinomycetes</taxon>
        <taxon>Propionibacteriales</taxon>
        <taxon>Nocardioidaceae</taxon>
        <taxon>Aeromicrobium</taxon>
    </lineage>
</organism>
<sequence>MATDLQGDGHDAATGADRIARVEAFGAAAQVRRLLAVGRRGLPLGYDADTGQFAQTVRRSDGPGGRPRPEGASLRYAAMAALGLSRLDASQQRAVLGGTTAAELARATGVLAREQDDPGAVALAAWAVAETAGTIDTALFSRLGATISSGRPLETVTVSWIVTAAVAAGGELLAMGEAMSARLLAAQGAEGIYPHVVPATAQNRWRRHVGSFADQVYPIQALARMSRASGDAALLRAADATASRLCELQGPDGQWWWHYDARTGDVVERYPVYSVHQHAMAPMVLFDLVEAGGTDHTSEIVRGLRWLEDHPEVDEPLVADAAGLIWRKAGRRERAKAVRRLSAVTTAIRPGMHLPGLDRVFPASRVDHECRPYELGWLLYAWLPARGVTA</sequence>
<accession>A0ABY5MB87</accession>
<reference evidence="1 2" key="1">
    <citation type="submission" date="2022-08" db="EMBL/GenBank/DDBJ databases">
        <title>novel species in genus Aeromicrobium.</title>
        <authorList>
            <person name="Ye L."/>
        </authorList>
    </citation>
    <scope>NUCLEOTIDE SEQUENCE [LARGE SCALE GENOMIC DNA]</scope>
    <source>
        <strain evidence="2">zg-Y1379</strain>
    </source>
</reference>
<evidence type="ECO:0000313" key="2">
    <source>
        <dbReference type="Proteomes" id="UP001316184"/>
    </source>
</evidence>
<gene>
    <name evidence="1" type="ORF">NQV15_03460</name>
</gene>
<proteinExistence type="predicted"/>
<evidence type="ECO:0000313" key="1">
    <source>
        <dbReference type="EMBL" id="UUP14386.1"/>
    </source>
</evidence>
<dbReference type="EMBL" id="CP102173">
    <property type="protein sequence ID" value="UUP14386.1"/>
    <property type="molecule type" value="Genomic_DNA"/>
</dbReference>